<evidence type="ECO:0000256" key="4">
    <source>
        <dbReference type="ARBA" id="ARBA00022692"/>
    </source>
</evidence>
<feature type="transmembrane region" description="Helical" evidence="13">
    <location>
        <begin position="431"/>
        <end position="451"/>
    </location>
</feature>
<evidence type="ECO:0000259" key="15">
    <source>
        <dbReference type="PROSITE" id="PS50929"/>
    </source>
</evidence>
<comment type="similarity">
    <text evidence="2">Belongs to the ABC transporter superfamily. ABCC family. Conjugate transporter (TC 3.A.1.208) subfamily.</text>
</comment>
<feature type="transmembrane region" description="Helical" evidence="13">
    <location>
        <begin position="522"/>
        <end position="538"/>
    </location>
</feature>
<dbReference type="InterPro" id="IPR003439">
    <property type="entry name" value="ABC_transporter-like_ATP-bd"/>
</dbReference>
<comment type="catalytic activity">
    <reaction evidence="11">
        <text>leukotriene C4(in) + ATP + H2O = leukotriene C4(out) + ADP + phosphate + H(+)</text>
        <dbReference type="Rhea" id="RHEA:38963"/>
        <dbReference type="ChEBI" id="CHEBI:15377"/>
        <dbReference type="ChEBI" id="CHEBI:15378"/>
        <dbReference type="ChEBI" id="CHEBI:30616"/>
        <dbReference type="ChEBI" id="CHEBI:43474"/>
        <dbReference type="ChEBI" id="CHEBI:57973"/>
        <dbReference type="ChEBI" id="CHEBI:456216"/>
    </reaction>
    <physiologicalReaction direction="left-to-right" evidence="11">
        <dbReference type="Rhea" id="RHEA:38964"/>
    </physiologicalReaction>
</comment>
<evidence type="ECO:0000313" key="17">
    <source>
        <dbReference type="Proteomes" id="UP001283361"/>
    </source>
</evidence>
<evidence type="ECO:0000256" key="12">
    <source>
        <dbReference type="SAM" id="MobiDB-lite"/>
    </source>
</evidence>
<gene>
    <name evidence="16" type="ORF">RRG08_017331</name>
</gene>
<evidence type="ECO:0000256" key="11">
    <source>
        <dbReference type="ARBA" id="ARBA00047523"/>
    </source>
</evidence>
<sequence length="848" mass="94317">MLGEMEKLQGTVSVKSSIAYVPQQAWIQNATLRDNILFGTEHNSRAYDKVIEGCALTSDLDILPGGDMTEIGEKGINLSGGQKQRVSLARAVYSDADIYLLDDPLSAVDSHVGKHIFDKVISHKGMLKRKTRVLVTHGIHWLPQVDHILVVTDGRISESGSYEELLSHDGDFAQFLKTYLTQEEEPEDEDPEIAAVRAQILERVDSVTSDTAATSGDEMISSRRRASRSLSRQFSKSGDKILEKKKEEKPKAVSRLTEEEKAEIGKVALAVFLDYFKAIGIIATAAFFFFFACYQAVNVYSSIWLSQWTADSTLQNVSLAGTSEYNDKNEMYLGVYGGLGAAQAVLILFYAVIAATRMVRAAGALHYNMLANIMRSPMVFFDTTPSGRILNRFSRDVETIDSIIPQMLRSWMSTFFGTLSTVIVISYSTPIFMVVILPLGLLYYLIQRFYIPTSRQLKRIESTTRSPIYTHFSETITGAASIRAYKATDRFILQSEEKVDKNLKYYFGGIASNRWLSVRLEFLGNLLVLSAAMFAVVSENVNQSLVGLSVSYALQITGGLNWLVRMTTDLETNIVSVERVKEYMETPTEAAWVNPFRRPPSNWPTEGAVSFIDYKMRYRDGQDPVLKGISCNINGGEKIGIVGRTGAGKSSMTVSLFRLIEALSGSIIVDGTNIGDIGLHDLRSRITILPQDPVLFSGTLRMNLDPFDTYDDPTIWRALEHAHLKTFVEGTPTGLNYQCGEGGQNLSVGQRQLVCLARSLLRKTRILVLDEATAAVDMETDDLIQATIRSQFTDCTVLTIAHRLNTIMDYDRIMVLANGEIKELDTPAALLEDKNSMFYSMAKDANLV</sequence>
<feature type="domain" description="ABC transporter" evidence="14">
    <location>
        <begin position="2"/>
        <end position="178"/>
    </location>
</feature>
<dbReference type="InterPro" id="IPR050173">
    <property type="entry name" value="ABC_transporter_C-like"/>
</dbReference>
<keyword evidence="3" id="KW-0813">Transport</keyword>
<dbReference type="Gene3D" id="3.40.50.300">
    <property type="entry name" value="P-loop containing nucleotide triphosphate hydrolases"/>
    <property type="match status" value="2"/>
</dbReference>
<dbReference type="CDD" id="cd18603">
    <property type="entry name" value="ABC_6TM_MRP1_2_3_6_D2_like"/>
    <property type="match status" value="1"/>
</dbReference>
<dbReference type="Pfam" id="PF00664">
    <property type="entry name" value="ABC_membrane"/>
    <property type="match status" value="1"/>
</dbReference>
<dbReference type="SUPFAM" id="SSF52540">
    <property type="entry name" value="P-loop containing nucleoside triphosphate hydrolases"/>
    <property type="match status" value="2"/>
</dbReference>
<comment type="caution">
    <text evidence="16">The sequence shown here is derived from an EMBL/GenBank/DDBJ whole genome shotgun (WGS) entry which is preliminary data.</text>
</comment>
<dbReference type="EMBL" id="JAWDGP010007839">
    <property type="protein sequence ID" value="KAK3703287.1"/>
    <property type="molecule type" value="Genomic_DNA"/>
</dbReference>
<dbReference type="PANTHER" id="PTHR24223:SF443">
    <property type="entry name" value="MULTIDRUG-RESISTANCE LIKE PROTEIN 1, ISOFORM I"/>
    <property type="match status" value="1"/>
</dbReference>
<proteinExistence type="inferred from homology"/>
<evidence type="ECO:0000256" key="6">
    <source>
        <dbReference type="ARBA" id="ARBA00022741"/>
    </source>
</evidence>
<dbReference type="AlphaFoldDB" id="A0AAE1CKU5"/>
<name>A0AAE1CKU5_9GAST</name>
<dbReference type="Pfam" id="PF00005">
    <property type="entry name" value="ABC_tran"/>
    <property type="match status" value="2"/>
</dbReference>
<keyword evidence="6" id="KW-0547">Nucleotide-binding</keyword>
<reference evidence="16" key="1">
    <citation type="journal article" date="2023" name="G3 (Bethesda)">
        <title>A reference genome for the long-term kleptoplast-retaining sea slug Elysia crispata morphotype clarki.</title>
        <authorList>
            <person name="Eastman K.E."/>
            <person name="Pendleton A.L."/>
            <person name="Shaikh M.A."/>
            <person name="Suttiyut T."/>
            <person name="Ogas R."/>
            <person name="Tomko P."/>
            <person name="Gavelis G."/>
            <person name="Widhalm J.R."/>
            <person name="Wisecaver J.H."/>
        </authorList>
    </citation>
    <scope>NUCLEOTIDE SEQUENCE</scope>
    <source>
        <strain evidence="16">ECLA1</strain>
    </source>
</reference>
<dbReference type="FunFam" id="3.40.50.300:FF:000074">
    <property type="entry name" value="Multidrug resistance-associated protein 5 isoform 1"/>
    <property type="match status" value="1"/>
</dbReference>
<evidence type="ECO:0000256" key="5">
    <source>
        <dbReference type="ARBA" id="ARBA00022737"/>
    </source>
</evidence>
<dbReference type="EC" id="7.6.2.3" evidence="10"/>
<dbReference type="SMART" id="SM00382">
    <property type="entry name" value="AAA"/>
    <property type="match status" value="1"/>
</dbReference>
<dbReference type="PROSITE" id="PS00211">
    <property type="entry name" value="ABC_TRANSPORTER_1"/>
    <property type="match status" value="2"/>
</dbReference>
<dbReference type="CDD" id="cd03244">
    <property type="entry name" value="ABCC_MRP_domain2"/>
    <property type="match status" value="1"/>
</dbReference>
<keyword evidence="5" id="KW-0677">Repeat</keyword>
<dbReference type="GO" id="GO:0005524">
    <property type="term" value="F:ATP binding"/>
    <property type="evidence" value="ECO:0007669"/>
    <property type="project" value="UniProtKB-KW"/>
</dbReference>
<dbReference type="Proteomes" id="UP001283361">
    <property type="component" value="Unassembled WGS sequence"/>
</dbReference>
<dbReference type="GO" id="GO:0015431">
    <property type="term" value="F:ABC-type glutathione S-conjugate transporter activity"/>
    <property type="evidence" value="ECO:0007669"/>
    <property type="project" value="UniProtKB-EC"/>
</dbReference>
<evidence type="ECO:0000256" key="1">
    <source>
        <dbReference type="ARBA" id="ARBA00004128"/>
    </source>
</evidence>
<dbReference type="InterPro" id="IPR003593">
    <property type="entry name" value="AAA+_ATPase"/>
</dbReference>
<keyword evidence="4 13" id="KW-0812">Transmembrane</keyword>
<evidence type="ECO:0000256" key="7">
    <source>
        <dbReference type="ARBA" id="ARBA00022840"/>
    </source>
</evidence>
<keyword evidence="8 13" id="KW-1133">Transmembrane helix</keyword>
<dbReference type="PROSITE" id="PS50929">
    <property type="entry name" value="ABC_TM1F"/>
    <property type="match status" value="1"/>
</dbReference>
<keyword evidence="9 13" id="KW-0472">Membrane</keyword>
<dbReference type="InterPro" id="IPR011527">
    <property type="entry name" value="ABC1_TM_dom"/>
</dbReference>
<feature type="transmembrane region" description="Helical" evidence="13">
    <location>
        <begin position="333"/>
        <end position="353"/>
    </location>
</feature>
<feature type="region of interest" description="Disordered" evidence="12">
    <location>
        <begin position="207"/>
        <end position="236"/>
    </location>
</feature>
<evidence type="ECO:0000256" key="13">
    <source>
        <dbReference type="SAM" id="Phobius"/>
    </source>
</evidence>
<feature type="domain" description="ABC transmembrane type-1" evidence="15">
    <location>
        <begin position="285"/>
        <end position="572"/>
    </location>
</feature>
<dbReference type="SUPFAM" id="SSF90123">
    <property type="entry name" value="ABC transporter transmembrane region"/>
    <property type="match status" value="1"/>
</dbReference>
<feature type="domain" description="ABC transporter" evidence="14">
    <location>
        <begin position="609"/>
        <end position="843"/>
    </location>
</feature>
<feature type="transmembrane region" description="Helical" evidence="13">
    <location>
        <begin position="275"/>
        <end position="297"/>
    </location>
</feature>
<dbReference type="PROSITE" id="PS50893">
    <property type="entry name" value="ABC_TRANSPORTER_2"/>
    <property type="match status" value="2"/>
</dbReference>
<evidence type="ECO:0000256" key="10">
    <source>
        <dbReference type="ARBA" id="ARBA00024220"/>
    </source>
</evidence>
<keyword evidence="17" id="KW-1185">Reference proteome</keyword>
<comment type="subcellular location">
    <subcellularLocation>
        <location evidence="1">Vacuole membrane</location>
        <topology evidence="1">Multi-pass membrane protein</topology>
    </subcellularLocation>
</comment>
<dbReference type="CDD" id="cd03250">
    <property type="entry name" value="ABCC_MRP_domain1"/>
    <property type="match status" value="1"/>
</dbReference>
<dbReference type="FunFam" id="1.20.1560.10:FF:000001">
    <property type="entry name" value="ATP-binding cassette subfamily C member 1"/>
    <property type="match status" value="1"/>
</dbReference>
<dbReference type="InterPro" id="IPR036640">
    <property type="entry name" value="ABC1_TM_sf"/>
</dbReference>
<dbReference type="Gene3D" id="1.20.1560.10">
    <property type="entry name" value="ABC transporter type 1, transmembrane domain"/>
    <property type="match status" value="1"/>
</dbReference>
<evidence type="ECO:0000256" key="9">
    <source>
        <dbReference type="ARBA" id="ARBA00023136"/>
    </source>
</evidence>
<accession>A0AAE1CKU5</accession>
<dbReference type="PANTHER" id="PTHR24223">
    <property type="entry name" value="ATP-BINDING CASSETTE SUB-FAMILY C"/>
    <property type="match status" value="1"/>
</dbReference>
<evidence type="ECO:0000256" key="2">
    <source>
        <dbReference type="ARBA" id="ARBA00009726"/>
    </source>
</evidence>
<evidence type="ECO:0000259" key="14">
    <source>
        <dbReference type="PROSITE" id="PS50893"/>
    </source>
</evidence>
<dbReference type="GO" id="GO:0005774">
    <property type="term" value="C:vacuolar membrane"/>
    <property type="evidence" value="ECO:0007669"/>
    <property type="project" value="UniProtKB-SubCell"/>
</dbReference>
<dbReference type="InterPro" id="IPR027417">
    <property type="entry name" value="P-loop_NTPase"/>
</dbReference>
<dbReference type="InterPro" id="IPR017871">
    <property type="entry name" value="ABC_transporter-like_CS"/>
</dbReference>
<keyword evidence="7" id="KW-0067">ATP-binding</keyword>
<protein>
    <recommendedName>
        <fullName evidence="10">ABC-type glutathione-S-conjugate transporter</fullName>
        <ecNumber evidence="10">7.6.2.3</ecNumber>
    </recommendedName>
</protein>
<evidence type="ECO:0000313" key="16">
    <source>
        <dbReference type="EMBL" id="KAK3703287.1"/>
    </source>
</evidence>
<dbReference type="GO" id="GO:0016887">
    <property type="term" value="F:ATP hydrolysis activity"/>
    <property type="evidence" value="ECO:0007669"/>
    <property type="project" value="InterPro"/>
</dbReference>
<evidence type="ECO:0000256" key="8">
    <source>
        <dbReference type="ARBA" id="ARBA00022989"/>
    </source>
</evidence>
<organism evidence="16 17">
    <name type="scientific">Elysia crispata</name>
    <name type="common">lettuce slug</name>
    <dbReference type="NCBI Taxonomy" id="231223"/>
    <lineage>
        <taxon>Eukaryota</taxon>
        <taxon>Metazoa</taxon>
        <taxon>Spiralia</taxon>
        <taxon>Lophotrochozoa</taxon>
        <taxon>Mollusca</taxon>
        <taxon>Gastropoda</taxon>
        <taxon>Heterobranchia</taxon>
        <taxon>Euthyneura</taxon>
        <taxon>Panpulmonata</taxon>
        <taxon>Sacoglossa</taxon>
        <taxon>Placobranchoidea</taxon>
        <taxon>Plakobranchidae</taxon>
        <taxon>Elysia</taxon>
    </lineage>
</organism>
<evidence type="ECO:0000256" key="3">
    <source>
        <dbReference type="ARBA" id="ARBA00022448"/>
    </source>
</evidence>
<dbReference type="FunFam" id="3.40.50.300:FF:000997">
    <property type="entry name" value="Multidrug resistance-associated protein 1"/>
    <property type="match status" value="1"/>
</dbReference>